<feature type="non-terminal residue" evidence="1">
    <location>
        <position position="393"/>
    </location>
</feature>
<dbReference type="Proteomes" id="UP000814128">
    <property type="component" value="Unassembled WGS sequence"/>
</dbReference>
<feature type="non-terminal residue" evidence="1">
    <location>
        <position position="1"/>
    </location>
</feature>
<sequence>NAYKVRSYLAAINAIRNAQQPITSGKDAAKLKGVGPGIAERVDIFLQGKDYGPEHEAAARRKLELNRALASIPGVGPRTADKLIAAGVTSLHDLRHPEHFSRLSPIQRIGLVYAKPLSEPVTRAKAELVADFIRDHISSNFTVDLMGAYRRGLDSFTTVSILLTHPHFVHIPLPARPSTPKRGPGSIPLPFYERATAPADSMLILDAVRPLEDVGLLAATITSCTGRHVGIAAQPRRGPDGQWTSMGERLRDIRYRRGAFLRLEINLAPHKARPAAMLALTGDEDFYHAARLAAHRQGLYLNEYGLWRWTPASVSAALSEASTSTDPSPLSDASPRQQEIDIDPSLAETLPSSPTAPGTWQLLDTPTEQSLLSSLALGHVPPDRRNFVFLRPR</sequence>
<dbReference type="EMBL" id="MU273563">
    <property type="protein sequence ID" value="KAI0031926.1"/>
    <property type="molecule type" value="Genomic_DNA"/>
</dbReference>
<evidence type="ECO:0000313" key="2">
    <source>
        <dbReference type="Proteomes" id="UP000814128"/>
    </source>
</evidence>
<gene>
    <name evidence="1" type="ORF">K488DRAFT_36065</name>
</gene>
<reference evidence="1" key="2">
    <citation type="journal article" date="2022" name="New Phytol.">
        <title>Evolutionary transition to the ectomycorrhizal habit in the genomes of a hyperdiverse lineage of mushroom-forming fungi.</title>
        <authorList>
            <person name="Looney B."/>
            <person name="Miyauchi S."/>
            <person name="Morin E."/>
            <person name="Drula E."/>
            <person name="Courty P.E."/>
            <person name="Kohler A."/>
            <person name="Kuo A."/>
            <person name="LaButti K."/>
            <person name="Pangilinan J."/>
            <person name="Lipzen A."/>
            <person name="Riley R."/>
            <person name="Andreopoulos W."/>
            <person name="He G."/>
            <person name="Johnson J."/>
            <person name="Nolan M."/>
            <person name="Tritt A."/>
            <person name="Barry K.W."/>
            <person name="Grigoriev I.V."/>
            <person name="Nagy L.G."/>
            <person name="Hibbett D."/>
            <person name="Henrissat B."/>
            <person name="Matheny P.B."/>
            <person name="Labbe J."/>
            <person name="Martin F.M."/>
        </authorList>
    </citation>
    <scope>NUCLEOTIDE SEQUENCE</scope>
    <source>
        <strain evidence="1">EC-137</strain>
    </source>
</reference>
<reference evidence="1" key="1">
    <citation type="submission" date="2021-02" db="EMBL/GenBank/DDBJ databases">
        <authorList>
            <consortium name="DOE Joint Genome Institute"/>
            <person name="Ahrendt S."/>
            <person name="Looney B.P."/>
            <person name="Miyauchi S."/>
            <person name="Morin E."/>
            <person name="Drula E."/>
            <person name="Courty P.E."/>
            <person name="Chicoki N."/>
            <person name="Fauchery L."/>
            <person name="Kohler A."/>
            <person name="Kuo A."/>
            <person name="Labutti K."/>
            <person name="Pangilinan J."/>
            <person name="Lipzen A."/>
            <person name="Riley R."/>
            <person name="Andreopoulos W."/>
            <person name="He G."/>
            <person name="Johnson J."/>
            <person name="Barry K.W."/>
            <person name="Grigoriev I.V."/>
            <person name="Nagy L."/>
            <person name="Hibbett D."/>
            <person name="Henrissat B."/>
            <person name="Matheny P.B."/>
            <person name="Labbe J."/>
            <person name="Martin F."/>
        </authorList>
    </citation>
    <scope>NUCLEOTIDE SEQUENCE</scope>
    <source>
        <strain evidence="1">EC-137</strain>
    </source>
</reference>
<proteinExistence type="predicted"/>
<comment type="caution">
    <text evidence="1">The sequence shown here is derived from an EMBL/GenBank/DDBJ whole genome shotgun (WGS) entry which is preliminary data.</text>
</comment>
<organism evidence="1 2">
    <name type="scientific">Vararia minispora EC-137</name>
    <dbReference type="NCBI Taxonomy" id="1314806"/>
    <lineage>
        <taxon>Eukaryota</taxon>
        <taxon>Fungi</taxon>
        <taxon>Dikarya</taxon>
        <taxon>Basidiomycota</taxon>
        <taxon>Agaricomycotina</taxon>
        <taxon>Agaricomycetes</taxon>
        <taxon>Russulales</taxon>
        <taxon>Lachnocladiaceae</taxon>
        <taxon>Vararia</taxon>
    </lineage>
</organism>
<protein>
    <submittedName>
        <fullName evidence="1">Uncharacterized protein</fullName>
    </submittedName>
</protein>
<name>A0ACB8QKR2_9AGAM</name>
<keyword evidence="2" id="KW-1185">Reference proteome</keyword>
<evidence type="ECO:0000313" key="1">
    <source>
        <dbReference type="EMBL" id="KAI0031926.1"/>
    </source>
</evidence>
<accession>A0ACB8QKR2</accession>